<dbReference type="Gene3D" id="1.10.260.40">
    <property type="entry name" value="lambda repressor-like DNA-binding domains"/>
    <property type="match status" value="1"/>
</dbReference>
<evidence type="ECO:0000313" key="3">
    <source>
        <dbReference type="Proteomes" id="UP000305524"/>
    </source>
</evidence>
<feature type="domain" description="HTH cro/C1-type" evidence="1">
    <location>
        <begin position="15"/>
        <end position="63"/>
    </location>
</feature>
<dbReference type="InterPro" id="IPR001387">
    <property type="entry name" value="Cro/C1-type_HTH"/>
</dbReference>
<comment type="caution">
    <text evidence="2">The sequence shown here is derived from an EMBL/GenBank/DDBJ whole genome shotgun (WGS) entry which is preliminary data.</text>
</comment>
<dbReference type="EMBL" id="SZOD01000497">
    <property type="protein sequence ID" value="TKI82860.1"/>
    <property type="molecule type" value="Genomic_DNA"/>
</dbReference>
<name>A0A4U3A7M6_BACMY</name>
<dbReference type="Pfam" id="PF01381">
    <property type="entry name" value="HTH_3"/>
    <property type="match status" value="1"/>
</dbReference>
<dbReference type="SUPFAM" id="SSF47413">
    <property type="entry name" value="lambda repressor-like DNA-binding domains"/>
    <property type="match status" value="1"/>
</dbReference>
<dbReference type="AlphaFoldDB" id="A0A4U3A7M6"/>
<accession>A0A4U3A7M6</accession>
<dbReference type="InterPro" id="IPR010982">
    <property type="entry name" value="Lambda_DNA-bd_dom_sf"/>
</dbReference>
<evidence type="ECO:0000313" key="2">
    <source>
        <dbReference type="EMBL" id="TKI82860.1"/>
    </source>
</evidence>
<sequence>MMNFNSKKLTFILSEHEISQNQLSQELGKAKGTVSGYVNGTIQPPFSVICKMADVLGVGVDYFRDDRNE</sequence>
<dbReference type="CDD" id="cd00093">
    <property type="entry name" value="HTH_XRE"/>
    <property type="match status" value="1"/>
</dbReference>
<organism evidence="2 3">
    <name type="scientific">Bacillus mycoides</name>
    <dbReference type="NCBI Taxonomy" id="1405"/>
    <lineage>
        <taxon>Bacteria</taxon>
        <taxon>Bacillati</taxon>
        <taxon>Bacillota</taxon>
        <taxon>Bacilli</taxon>
        <taxon>Bacillales</taxon>
        <taxon>Bacillaceae</taxon>
        <taxon>Bacillus</taxon>
        <taxon>Bacillus cereus group</taxon>
    </lineage>
</organism>
<proteinExistence type="predicted"/>
<dbReference type="GO" id="GO:0003677">
    <property type="term" value="F:DNA binding"/>
    <property type="evidence" value="ECO:0007669"/>
    <property type="project" value="InterPro"/>
</dbReference>
<dbReference type="PROSITE" id="PS50943">
    <property type="entry name" value="HTH_CROC1"/>
    <property type="match status" value="1"/>
</dbReference>
<dbReference type="SMART" id="SM00530">
    <property type="entry name" value="HTH_XRE"/>
    <property type="match status" value="1"/>
</dbReference>
<reference evidence="2 3" key="1">
    <citation type="journal article" date="2019" name="Environ. Microbiol.">
        <title>An active ?-lactamase is a part of an orchestrated cell wall stress resistance network of Bacillus subtilis and related rhizosphere species.</title>
        <authorList>
            <person name="Bucher T."/>
            <person name="Keren-Paz A."/>
            <person name="Hausser J."/>
            <person name="Olender T."/>
            <person name="Cytryn E."/>
            <person name="Kolodkin-Gal I."/>
        </authorList>
    </citation>
    <scope>NUCLEOTIDE SEQUENCE [LARGE SCALE GENOMIC DNA]</scope>
    <source>
        <strain evidence="2 3">I186</strain>
    </source>
</reference>
<dbReference type="Proteomes" id="UP000305524">
    <property type="component" value="Unassembled WGS sequence"/>
</dbReference>
<evidence type="ECO:0000259" key="1">
    <source>
        <dbReference type="PROSITE" id="PS50943"/>
    </source>
</evidence>
<protein>
    <submittedName>
        <fullName evidence="2">Helix-turn-helix transcriptional regulator</fullName>
    </submittedName>
</protein>
<gene>
    <name evidence="2" type="ORF">FC701_19835</name>
</gene>